<dbReference type="NCBIfam" id="TIGR00254">
    <property type="entry name" value="GGDEF"/>
    <property type="match status" value="1"/>
</dbReference>
<dbReference type="AlphaFoldDB" id="A0A2K9LPK5"/>
<dbReference type="InterPro" id="IPR011622">
    <property type="entry name" value="7TMR_DISM_rcpt_extracell_dom2"/>
</dbReference>
<feature type="coiled-coil region" evidence="4">
    <location>
        <begin position="438"/>
        <end position="472"/>
    </location>
</feature>
<keyword evidence="5" id="KW-0472">Membrane</keyword>
<comment type="cofactor">
    <cofactor evidence="1">
        <name>Mg(2+)</name>
        <dbReference type="ChEBI" id="CHEBI:18420"/>
    </cofactor>
</comment>
<dbReference type="GO" id="GO:0052621">
    <property type="term" value="F:diguanylate cyclase activity"/>
    <property type="evidence" value="ECO:0007669"/>
    <property type="project" value="UniProtKB-EC"/>
</dbReference>
<feature type="domain" description="GGDEF" evidence="6">
    <location>
        <begin position="500"/>
        <end position="635"/>
    </location>
</feature>
<dbReference type="EC" id="2.7.7.65" evidence="2"/>
<dbReference type="Pfam" id="PF07695">
    <property type="entry name" value="7TMR-DISM_7TM"/>
    <property type="match status" value="1"/>
</dbReference>
<keyword evidence="8" id="KW-1185">Reference proteome</keyword>
<dbReference type="EMBL" id="CP022684">
    <property type="protein sequence ID" value="AUM14258.1"/>
    <property type="molecule type" value="Genomic_DNA"/>
</dbReference>
<dbReference type="Proteomes" id="UP000235116">
    <property type="component" value="Chromosome"/>
</dbReference>
<feature type="transmembrane region" description="Helical" evidence="5">
    <location>
        <begin position="212"/>
        <end position="235"/>
    </location>
</feature>
<evidence type="ECO:0000256" key="2">
    <source>
        <dbReference type="ARBA" id="ARBA00012528"/>
    </source>
</evidence>
<dbReference type="GO" id="GO:0005886">
    <property type="term" value="C:plasma membrane"/>
    <property type="evidence" value="ECO:0007669"/>
    <property type="project" value="TreeGrafter"/>
</dbReference>
<protein>
    <recommendedName>
        <fullName evidence="2">diguanylate cyclase</fullName>
        <ecNumber evidence="2">2.7.7.65</ecNumber>
    </recommendedName>
</protein>
<dbReference type="OrthoDB" id="5289013at2"/>
<dbReference type="InterPro" id="IPR000160">
    <property type="entry name" value="GGDEF_dom"/>
</dbReference>
<dbReference type="KEGG" id="kak:Kalk_18320"/>
<feature type="transmembrane region" description="Helical" evidence="5">
    <location>
        <begin position="395"/>
        <end position="413"/>
    </location>
</feature>
<reference evidence="8" key="1">
    <citation type="submission" date="2017-08" db="EMBL/GenBank/DDBJ databases">
        <title>Direct submision.</title>
        <authorList>
            <person name="Kim S.-J."/>
            <person name="Rhee S.-K."/>
        </authorList>
    </citation>
    <scope>NUCLEOTIDE SEQUENCE [LARGE SCALE GENOMIC DNA]</scope>
    <source>
        <strain evidence="8">GI5</strain>
    </source>
</reference>
<dbReference type="Gene3D" id="3.30.70.270">
    <property type="match status" value="1"/>
</dbReference>
<dbReference type="InterPro" id="IPR029787">
    <property type="entry name" value="Nucleotide_cyclase"/>
</dbReference>
<gene>
    <name evidence="7" type="ORF">Kalk_18320</name>
</gene>
<keyword evidence="5" id="KW-1133">Transmembrane helix</keyword>
<organism evidence="7 8">
    <name type="scientific">Ketobacter alkanivorans</name>
    <dbReference type="NCBI Taxonomy" id="1917421"/>
    <lineage>
        <taxon>Bacteria</taxon>
        <taxon>Pseudomonadati</taxon>
        <taxon>Pseudomonadota</taxon>
        <taxon>Gammaproteobacteria</taxon>
        <taxon>Pseudomonadales</taxon>
        <taxon>Ketobacteraceae</taxon>
        <taxon>Ketobacter</taxon>
    </lineage>
</organism>
<sequence>MVQILQPIAQWIQEFTGLKNNVGRFWLLAWIGVFLPVLAIGGQHSARVMDVAALDGHATVSDHLVYVEQTQQVYTVEDLLADQVAGDIPWIGNHSDTPGFGFDTNTFWFRLLVNNSGQQPLSRLLEINNPVLDEVLFYQVGEDGYIVNVSKTGDRNPSSDRPFFHHNLVLPFQIPAGETHYLYFRVTTSGSLEFPLEMWEPEAFQNRDQVKLLFFGALFGILVVMGVYNFFIYTLFRDKSMVYYAAFSIGLMLFLSTMHGFTNQFLWSDSPWLRENALVVVIPLTLFFSLMFSRHFLQLEQSYPRLNQMIMVLASLCLMLALAAPFARYSELIRLNAAMVIPICLGGIVVGFSRWVGGYKPARYFVIAWTAFLFAIAFYSLSKFGLFSRSGLSEYSVQLGAVAEAVLFAFALADRMNTQRKAFIKAQAKALELQKIANERLEARVTERTQELQGAMSDLENANQRLQALTMQDGLTGIRNRRYFDEKLEREWHRAIRSQDSIAMLLIDIDFFKAFNDKYGHLAGDECLKAVAQLIEKTLTRPSDSVARYGGEEFAVILPETDVDGAVHVAENIRLAVEQQSIPVDGGSVHVTVSIGAAAKKPQPQNEQQELIAVADQSLYIAKSAGRNCTRTPGSEANK</sequence>
<dbReference type="Gene3D" id="2.60.40.2380">
    <property type="match status" value="1"/>
</dbReference>
<proteinExistence type="predicted"/>
<evidence type="ECO:0000256" key="4">
    <source>
        <dbReference type="SAM" id="Coils"/>
    </source>
</evidence>
<feature type="transmembrane region" description="Helical" evidence="5">
    <location>
        <begin position="364"/>
        <end position="383"/>
    </location>
</feature>
<dbReference type="GO" id="GO:0043709">
    <property type="term" value="P:cell adhesion involved in single-species biofilm formation"/>
    <property type="evidence" value="ECO:0007669"/>
    <property type="project" value="TreeGrafter"/>
</dbReference>
<dbReference type="PROSITE" id="PS50887">
    <property type="entry name" value="GGDEF"/>
    <property type="match status" value="1"/>
</dbReference>
<dbReference type="SUPFAM" id="SSF55073">
    <property type="entry name" value="Nucleotide cyclase"/>
    <property type="match status" value="1"/>
</dbReference>
<accession>A0A2K9LPK5</accession>
<dbReference type="FunFam" id="3.30.70.270:FF:000001">
    <property type="entry name" value="Diguanylate cyclase domain protein"/>
    <property type="match status" value="1"/>
</dbReference>
<dbReference type="Pfam" id="PF07696">
    <property type="entry name" value="7TMR-DISMED2"/>
    <property type="match status" value="1"/>
</dbReference>
<feature type="transmembrane region" description="Helical" evidence="5">
    <location>
        <begin position="242"/>
        <end position="262"/>
    </location>
</feature>
<feature type="transmembrane region" description="Helical" evidence="5">
    <location>
        <begin position="25"/>
        <end position="42"/>
    </location>
</feature>
<dbReference type="InterPro" id="IPR050469">
    <property type="entry name" value="Diguanylate_Cyclase"/>
</dbReference>
<evidence type="ECO:0000313" key="7">
    <source>
        <dbReference type="EMBL" id="AUM14258.1"/>
    </source>
</evidence>
<name>A0A2K9LPK5_9GAMM</name>
<keyword evidence="5" id="KW-0812">Transmembrane</keyword>
<dbReference type="Pfam" id="PF00990">
    <property type="entry name" value="GGDEF"/>
    <property type="match status" value="1"/>
</dbReference>
<keyword evidence="4" id="KW-0175">Coiled coil</keyword>
<evidence type="ECO:0000256" key="3">
    <source>
        <dbReference type="ARBA" id="ARBA00034247"/>
    </source>
</evidence>
<feature type="transmembrane region" description="Helical" evidence="5">
    <location>
        <begin position="277"/>
        <end position="297"/>
    </location>
</feature>
<dbReference type="RefSeq" id="WP_101895632.1">
    <property type="nucleotide sequence ID" value="NZ_CP022684.1"/>
</dbReference>
<dbReference type="CDD" id="cd01949">
    <property type="entry name" value="GGDEF"/>
    <property type="match status" value="1"/>
</dbReference>
<dbReference type="GO" id="GO:1902201">
    <property type="term" value="P:negative regulation of bacterial-type flagellum-dependent cell motility"/>
    <property type="evidence" value="ECO:0007669"/>
    <property type="project" value="TreeGrafter"/>
</dbReference>
<dbReference type="PANTHER" id="PTHR45138">
    <property type="entry name" value="REGULATORY COMPONENTS OF SENSORY TRANSDUCTION SYSTEM"/>
    <property type="match status" value="1"/>
</dbReference>
<comment type="catalytic activity">
    <reaction evidence="3">
        <text>2 GTP = 3',3'-c-di-GMP + 2 diphosphate</text>
        <dbReference type="Rhea" id="RHEA:24898"/>
        <dbReference type="ChEBI" id="CHEBI:33019"/>
        <dbReference type="ChEBI" id="CHEBI:37565"/>
        <dbReference type="ChEBI" id="CHEBI:58805"/>
        <dbReference type="EC" id="2.7.7.65"/>
    </reaction>
</comment>
<evidence type="ECO:0000256" key="5">
    <source>
        <dbReference type="SAM" id="Phobius"/>
    </source>
</evidence>
<evidence type="ECO:0000313" key="8">
    <source>
        <dbReference type="Proteomes" id="UP000235116"/>
    </source>
</evidence>
<evidence type="ECO:0000259" key="6">
    <source>
        <dbReference type="PROSITE" id="PS50887"/>
    </source>
</evidence>
<feature type="transmembrane region" description="Helical" evidence="5">
    <location>
        <begin position="309"/>
        <end position="327"/>
    </location>
</feature>
<feature type="transmembrane region" description="Helical" evidence="5">
    <location>
        <begin position="333"/>
        <end position="352"/>
    </location>
</feature>
<evidence type="ECO:0000256" key="1">
    <source>
        <dbReference type="ARBA" id="ARBA00001946"/>
    </source>
</evidence>
<dbReference type="SMART" id="SM00267">
    <property type="entry name" value="GGDEF"/>
    <property type="match status" value="1"/>
</dbReference>
<dbReference type="InterPro" id="IPR043128">
    <property type="entry name" value="Rev_trsase/Diguanyl_cyclase"/>
</dbReference>
<dbReference type="InterPro" id="IPR011623">
    <property type="entry name" value="7TMR_DISM_rcpt_extracell_dom1"/>
</dbReference>
<dbReference type="PANTHER" id="PTHR45138:SF9">
    <property type="entry name" value="DIGUANYLATE CYCLASE DGCM-RELATED"/>
    <property type="match status" value="1"/>
</dbReference>